<dbReference type="SMART" id="SM00636">
    <property type="entry name" value="Glyco_18"/>
    <property type="match status" value="1"/>
</dbReference>
<dbReference type="Proteomes" id="UP000233440">
    <property type="component" value="Unassembled WGS sequence"/>
</dbReference>
<protein>
    <submittedName>
        <fullName evidence="5">Spore gernimation protein</fullName>
    </submittedName>
</protein>
<organism evidence="5 6">
    <name type="scientific">Heyndrickxia camelliae</name>
    <dbReference type="NCBI Taxonomy" id="1707093"/>
    <lineage>
        <taxon>Bacteria</taxon>
        <taxon>Bacillati</taxon>
        <taxon>Bacillota</taxon>
        <taxon>Bacilli</taxon>
        <taxon>Bacillales</taxon>
        <taxon>Bacillaceae</taxon>
        <taxon>Heyndrickxia</taxon>
    </lineage>
</organism>
<evidence type="ECO:0000259" key="4">
    <source>
        <dbReference type="PROSITE" id="PS51910"/>
    </source>
</evidence>
<dbReference type="InterPro" id="IPR017853">
    <property type="entry name" value="GH"/>
</dbReference>
<dbReference type="Pfam" id="PF01476">
    <property type="entry name" value="LysM"/>
    <property type="match status" value="3"/>
</dbReference>
<feature type="domain" description="LysM" evidence="3">
    <location>
        <begin position="51"/>
        <end position="95"/>
    </location>
</feature>
<dbReference type="SUPFAM" id="SSF54106">
    <property type="entry name" value="LysM domain"/>
    <property type="match status" value="3"/>
</dbReference>
<dbReference type="CDD" id="cd00118">
    <property type="entry name" value="LysM"/>
    <property type="match status" value="3"/>
</dbReference>
<dbReference type="PROSITE" id="PS51910">
    <property type="entry name" value="GH18_2"/>
    <property type="match status" value="1"/>
</dbReference>
<proteinExistence type="predicted"/>
<dbReference type="SMART" id="SM00257">
    <property type="entry name" value="LysM"/>
    <property type="match status" value="3"/>
</dbReference>
<sequence length="470" mass="53325">MIIHVIKSGDSIWRLSQQYGVSAGRIIRVNGLENPNHLVIGQALLIPNPYIQYRVQPGDTIGTIAAKFGITVNEITQINHLTNPTNIFQGQRLTIPIIFHRVAEHENINDIAGRYGTTVQAILQTNRMSSPSGVQPGMTLRIPQRSKTVIDVNGFTNIYGQAGGQIVRDVAHNLSFVSPFAYRMKEDGTLESLDDNPTIQAAQSNMVIPIMCITNFSPTEAGTELAHTILSNPTLVETLLTNVINTMKNKGYRGLNIDFENVSPDDREHYNHFLERAVDRLHREGFLVSSSLAPKTSANQKGLLVEAHDYPVHGRLLDFVVLMTYEWGYRKGPPQAISPLHEIKRVIDYAVSVIPPNKIFMGFQIYARDWLLPHVQGQEAETFDMQEAIRRAVQHNAEIHYDEEAQSPYFRYTDNQGRTHEVWFEDARSAEAKFNLVKNYRLRGVSYWVLGYPFPQNWELLADTFIIRKF</sequence>
<dbReference type="PANTHER" id="PTHR46066:SF2">
    <property type="entry name" value="CHITINASE DOMAIN-CONTAINING PROTEIN 1"/>
    <property type="match status" value="1"/>
</dbReference>
<dbReference type="InterPro" id="IPR036779">
    <property type="entry name" value="LysM_dom_sf"/>
</dbReference>
<dbReference type="Pfam" id="PF00704">
    <property type="entry name" value="Glyco_hydro_18"/>
    <property type="match status" value="1"/>
</dbReference>
<evidence type="ECO:0000259" key="3">
    <source>
        <dbReference type="PROSITE" id="PS51782"/>
    </source>
</evidence>
<dbReference type="AlphaFoldDB" id="A0A2N3LLG8"/>
<dbReference type="CDD" id="cd02874">
    <property type="entry name" value="GH18_CFLE_spore_hydrolase"/>
    <property type="match status" value="1"/>
</dbReference>
<dbReference type="Gene3D" id="3.10.50.10">
    <property type="match status" value="1"/>
</dbReference>
<dbReference type="GO" id="GO:0016798">
    <property type="term" value="F:hydrolase activity, acting on glycosyl bonds"/>
    <property type="evidence" value="ECO:0007669"/>
    <property type="project" value="UniProtKB-KW"/>
</dbReference>
<dbReference type="GO" id="GO:0012505">
    <property type="term" value="C:endomembrane system"/>
    <property type="evidence" value="ECO:0007669"/>
    <property type="project" value="TreeGrafter"/>
</dbReference>
<keyword evidence="2" id="KW-0326">Glycosidase</keyword>
<dbReference type="SUPFAM" id="SSF51445">
    <property type="entry name" value="(Trans)glycosidases"/>
    <property type="match status" value="1"/>
</dbReference>
<dbReference type="OrthoDB" id="9769314at2"/>
<evidence type="ECO:0000313" key="5">
    <source>
        <dbReference type="EMBL" id="PKR85379.1"/>
    </source>
</evidence>
<dbReference type="InterPro" id="IPR018392">
    <property type="entry name" value="LysM"/>
</dbReference>
<evidence type="ECO:0000313" key="6">
    <source>
        <dbReference type="Proteomes" id="UP000233440"/>
    </source>
</evidence>
<dbReference type="InterPro" id="IPR041704">
    <property type="entry name" value="CFLE_GH18"/>
</dbReference>
<dbReference type="GO" id="GO:0005975">
    <property type="term" value="P:carbohydrate metabolic process"/>
    <property type="evidence" value="ECO:0007669"/>
    <property type="project" value="InterPro"/>
</dbReference>
<dbReference type="EMBL" id="PIQO01000005">
    <property type="protein sequence ID" value="PKR85379.1"/>
    <property type="molecule type" value="Genomic_DNA"/>
</dbReference>
<dbReference type="InterPro" id="IPR011583">
    <property type="entry name" value="Chitinase_II/V-like_cat"/>
</dbReference>
<accession>A0A2N3LLG8</accession>
<dbReference type="GO" id="GO:0070492">
    <property type="term" value="F:oligosaccharide binding"/>
    <property type="evidence" value="ECO:0007669"/>
    <property type="project" value="TreeGrafter"/>
</dbReference>
<dbReference type="GO" id="GO:0008061">
    <property type="term" value="F:chitin binding"/>
    <property type="evidence" value="ECO:0007669"/>
    <property type="project" value="InterPro"/>
</dbReference>
<dbReference type="Gene3D" id="3.20.20.80">
    <property type="entry name" value="Glycosidases"/>
    <property type="match status" value="1"/>
</dbReference>
<dbReference type="RefSeq" id="WP_101353934.1">
    <property type="nucleotide sequence ID" value="NZ_PIQO01000005.1"/>
</dbReference>
<evidence type="ECO:0000256" key="1">
    <source>
        <dbReference type="ARBA" id="ARBA00022801"/>
    </source>
</evidence>
<reference evidence="5 6" key="1">
    <citation type="submission" date="2017-11" db="EMBL/GenBank/DDBJ databases">
        <title>Bacillus camelliae sp. nov., isolated from pu'er tea.</title>
        <authorList>
            <person name="Niu L."/>
        </authorList>
    </citation>
    <scope>NUCLEOTIDE SEQUENCE [LARGE SCALE GENOMIC DNA]</scope>
    <source>
        <strain evidence="5 6">7578-1</strain>
    </source>
</reference>
<dbReference type="PROSITE" id="PS51782">
    <property type="entry name" value="LYSM"/>
    <property type="match status" value="3"/>
</dbReference>
<keyword evidence="1" id="KW-0378">Hydrolase</keyword>
<dbReference type="InterPro" id="IPR001223">
    <property type="entry name" value="Glyco_hydro18_cat"/>
</dbReference>
<evidence type="ECO:0000256" key="2">
    <source>
        <dbReference type="ARBA" id="ARBA00023295"/>
    </source>
</evidence>
<name>A0A2N3LLG8_9BACI</name>
<keyword evidence="6" id="KW-1185">Reference proteome</keyword>
<dbReference type="InterPro" id="IPR029070">
    <property type="entry name" value="Chitinase_insertion_sf"/>
</dbReference>
<feature type="domain" description="LysM" evidence="3">
    <location>
        <begin position="2"/>
        <end position="46"/>
    </location>
</feature>
<feature type="domain" description="LysM" evidence="3">
    <location>
        <begin position="98"/>
        <end position="142"/>
    </location>
</feature>
<gene>
    <name evidence="5" type="ORF">CWO92_09315</name>
</gene>
<dbReference type="PANTHER" id="PTHR46066">
    <property type="entry name" value="CHITINASE DOMAIN-CONTAINING PROTEIN 1 FAMILY MEMBER"/>
    <property type="match status" value="1"/>
</dbReference>
<dbReference type="Gene3D" id="3.10.350.10">
    <property type="entry name" value="LysM domain"/>
    <property type="match status" value="3"/>
</dbReference>
<feature type="domain" description="GH18" evidence="4">
    <location>
        <begin position="146"/>
        <end position="470"/>
    </location>
</feature>
<comment type="caution">
    <text evidence="5">The sequence shown here is derived from an EMBL/GenBank/DDBJ whole genome shotgun (WGS) entry which is preliminary data.</text>
</comment>